<dbReference type="EMBL" id="CP118224">
    <property type="protein sequence ID" value="WMC12057.1"/>
    <property type="molecule type" value="Genomic_DNA"/>
</dbReference>
<feature type="chain" id="PRO_5041431691" evidence="3">
    <location>
        <begin position="20"/>
        <end position="163"/>
    </location>
</feature>
<evidence type="ECO:0000313" key="6">
    <source>
        <dbReference type="Proteomes" id="UP001223802"/>
    </source>
</evidence>
<evidence type="ECO:0000256" key="3">
    <source>
        <dbReference type="SAM" id="SignalP"/>
    </source>
</evidence>
<dbReference type="AlphaFoldDB" id="A0AA50KS31"/>
<keyword evidence="3" id="KW-0732">Signal</keyword>
<gene>
    <name evidence="5" type="ORF">PU634_06760</name>
</gene>
<evidence type="ECO:0000313" key="5">
    <source>
        <dbReference type="EMBL" id="WMC12057.1"/>
    </source>
</evidence>
<keyword evidence="6" id="KW-1185">Reference proteome</keyword>
<keyword evidence="1" id="KW-0479">Metal-binding</keyword>
<dbReference type="RefSeq" id="WP_306763294.1">
    <property type="nucleotide sequence ID" value="NZ_CP118224.1"/>
</dbReference>
<dbReference type="Gene3D" id="2.60.40.420">
    <property type="entry name" value="Cupredoxins - blue copper proteins"/>
    <property type="match status" value="1"/>
</dbReference>
<dbReference type="PANTHER" id="PTHR38439">
    <property type="entry name" value="AURACYANIN-B"/>
    <property type="match status" value="1"/>
</dbReference>
<evidence type="ECO:0000256" key="1">
    <source>
        <dbReference type="ARBA" id="ARBA00022723"/>
    </source>
</evidence>
<evidence type="ECO:0000256" key="2">
    <source>
        <dbReference type="ARBA" id="ARBA00023008"/>
    </source>
</evidence>
<dbReference type="InterPro" id="IPR000923">
    <property type="entry name" value="BlueCu_1"/>
</dbReference>
<organism evidence="5 6">
    <name type="scientific">Oceanimonas pelagia</name>
    <dbReference type="NCBI Taxonomy" id="3028314"/>
    <lineage>
        <taxon>Bacteria</taxon>
        <taxon>Pseudomonadati</taxon>
        <taxon>Pseudomonadota</taxon>
        <taxon>Gammaproteobacteria</taxon>
        <taxon>Aeromonadales</taxon>
        <taxon>Aeromonadaceae</taxon>
        <taxon>Oceanimonas</taxon>
    </lineage>
</organism>
<name>A0AA50KS31_9GAMM</name>
<dbReference type="Pfam" id="PF00127">
    <property type="entry name" value="Copper-bind"/>
    <property type="match status" value="1"/>
</dbReference>
<sequence>MKTTLSVLMLSLLPGLALAAGEHGGHHDGHNAAAMQQHMSGVGRPGQPAEVSRTIAVTMSDDMRFTPSAIEVKAGETVRFFVKNAGKLNHELVLGNLAMLQEHAEMMREMPHMQHAEPNMLSLKPGQKGGLVWHFDQAGTVDFACLIPGHMEAGMTGQVKVAQ</sequence>
<dbReference type="PANTHER" id="PTHR38439:SF3">
    <property type="entry name" value="COPPER-RESISTANT CUPROPROTEIN COPI"/>
    <property type="match status" value="1"/>
</dbReference>
<keyword evidence="2" id="KW-0186">Copper</keyword>
<proteinExistence type="predicted"/>
<protein>
    <submittedName>
        <fullName evidence="5">Cupredoxin family protein</fullName>
    </submittedName>
</protein>
<dbReference type="CDD" id="cd04211">
    <property type="entry name" value="Cupredoxin_like_2"/>
    <property type="match status" value="1"/>
</dbReference>
<reference evidence="5 6" key="1">
    <citation type="submission" date="2023-02" db="EMBL/GenBank/DDBJ databases">
        <title>Complete genome sequence of a novel bacterium Oceanimonas sp. NTOU-MSR1 isolated from marine coast sediment.</title>
        <authorList>
            <person name="Yang H.-T."/>
            <person name="Chen Y.-L."/>
            <person name="Ho Y.-N."/>
        </authorList>
    </citation>
    <scope>NUCLEOTIDE SEQUENCE [LARGE SCALE GENOMIC DNA]</scope>
    <source>
        <strain evidence="5 6">NTOU-MSR1</strain>
    </source>
</reference>
<feature type="signal peptide" evidence="3">
    <location>
        <begin position="1"/>
        <end position="19"/>
    </location>
</feature>
<dbReference type="Proteomes" id="UP001223802">
    <property type="component" value="Chromosome"/>
</dbReference>
<dbReference type="GO" id="GO:0009055">
    <property type="term" value="F:electron transfer activity"/>
    <property type="evidence" value="ECO:0007669"/>
    <property type="project" value="InterPro"/>
</dbReference>
<accession>A0AA50KS31</accession>
<dbReference type="GO" id="GO:0005507">
    <property type="term" value="F:copper ion binding"/>
    <property type="evidence" value="ECO:0007669"/>
    <property type="project" value="InterPro"/>
</dbReference>
<evidence type="ECO:0000259" key="4">
    <source>
        <dbReference type="Pfam" id="PF00127"/>
    </source>
</evidence>
<dbReference type="InterPro" id="IPR050845">
    <property type="entry name" value="Cu-binding_ET"/>
</dbReference>
<dbReference type="InterPro" id="IPR008972">
    <property type="entry name" value="Cupredoxin"/>
</dbReference>
<dbReference type="KEGG" id="ope:PU634_06760"/>
<dbReference type="SUPFAM" id="SSF49503">
    <property type="entry name" value="Cupredoxins"/>
    <property type="match status" value="1"/>
</dbReference>
<feature type="domain" description="Blue (type 1) copper" evidence="4">
    <location>
        <begin position="59"/>
        <end position="161"/>
    </location>
</feature>